<proteinExistence type="predicted"/>
<reference evidence="1 2" key="1">
    <citation type="submission" date="2024-01" db="EMBL/GenBank/DDBJ databases">
        <title>The complete chloroplast genome sequence of Lithospermum erythrorhizon: insights into the phylogenetic relationship among Boraginaceae species and the maternal lineages of purple gromwells.</title>
        <authorList>
            <person name="Okada T."/>
            <person name="Watanabe K."/>
        </authorList>
    </citation>
    <scope>NUCLEOTIDE SEQUENCE [LARGE SCALE GENOMIC DNA]</scope>
</reference>
<dbReference type="EMBL" id="BAABME010004896">
    <property type="protein sequence ID" value="GAA0163932.1"/>
    <property type="molecule type" value="Genomic_DNA"/>
</dbReference>
<gene>
    <name evidence="1" type="ORF">LIER_19686</name>
</gene>
<evidence type="ECO:0000313" key="1">
    <source>
        <dbReference type="EMBL" id="GAA0163932.1"/>
    </source>
</evidence>
<sequence length="98" mass="11264">MGVWTVPFSPYHNRGCHKYTVNITVDELKEVNVGTSDELRITYICSLLTTEEEAEYVAFLKEFKDVFAWTYKEMPGPDPKVVVHHLAMKESIKPSKQA</sequence>
<comment type="caution">
    <text evidence="1">The sequence shown here is derived from an EMBL/GenBank/DDBJ whole genome shotgun (WGS) entry which is preliminary data.</text>
</comment>
<dbReference type="Proteomes" id="UP001454036">
    <property type="component" value="Unassembled WGS sequence"/>
</dbReference>
<keyword evidence="2" id="KW-1185">Reference proteome</keyword>
<accession>A0AAV3QP72</accession>
<dbReference type="AlphaFoldDB" id="A0AAV3QP72"/>
<protein>
    <submittedName>
        <fullName evidence="1">Uncharacterized protein</fullName>
    </submittedName>
</protein>
<evidence type="ECO:0000313" key="2">
    <source>
        <dbReference type="Proteomes" id="UP001454036"/>
    </source>
</evidence>
<organism evidence="1 2">
    <name type="scientific">Lithospermum erythrorhizon</name>
    <name type="common">Purple gromwell</name>
    <name type="synonym">Lithospermum officinale var. erythrorhizon</name>
    <dbReference type="NCBI Taxonomy" id="34254"/>
    <lineage>
        <taxon>Eukaryota</taxon>
        <taxon>Viridiplantae</taxon>
        <taxon>Streptophyta</taxon>
        <taxon>Embryophyta</taxon>
        <taxon>Tracheophyta</taxon>
        <taxon>Spermatophyta</taxon>
        <taxon>Magnoliopsida</taxon>
        <taxon>eudicotyledons</taxon>
        <taxon>Gunneridae</taxon>
        <taxon>Pentapetalae</taxon>
        <taxon>asterids</taxon>
        <taxon>lamiids</taxon>
        <taxon>Boraginales</taxon>
        <taxon>Boraginaceae</taxon>
        <taxon>Boraginoideae</taxon>
        <taxon>Lithospermeae</taxon>
        <taxon>Lithospermum</taxon>
    </lineage>
</organism>
<name>A0AAV3QP72_LITER</name>